<feature type="compositionally biased region" description="Pro residues" evidence="1">
    <location>
        <begin position="174"/>
        <end position="186"/>
    </location>
</feature>
<evidence type="ECO:0000313" key="3">
    <source>
        <dbReference type="Proteomes" id="UP000780801"/>
    </source>
</evidence>
<evidence type="ECO:0000313" key="2">
    <source>
        <dbReference type="EMBL" id="KAF9586645.1"/>
    </source>
</evidence>
<feature type="compositionally biased region" description="Low complexity" evidence="1">
    <location>
        <begin position="150"/>
        <end position="173"/>
    </location>
</feature>
<feature type="region of interest" description="Disordered" evidence="1">
    <location>
        <begin position="1"/>
        <end position="61"/>
    </location>
</feature>
<reference evidence="2" key="1">
    <citation type="journal article" date="2020" name="Fungal Divers.">
        <title>Resolving the Mortierellaceae phylogeny through synthesis of multi-gene phylogenetics and phylogenomics.</title>
        <authorList>
            <person name="Vandepol N."/>
            <person name="Liber J."/>
            <person name="Desiro A."/>
            <person name="Na H."/>
            <person name="Kennedy M."/>
            <person name="Barry K."/>
            <person name="Grigoriev I.V."/>
            <person name="Miller A.N."/>
            <person name="O'Donnell K."/>
            <person name="Stajich J.E."/>
            <person name="Bonito G."/>
        </authorList>
    </citation>
    <scope>NUCLEOTIDE SEQUENCE</scope>
    <source>
        <strain evidence="2">KOD1015</strain>
    </source>
</reference>
<comment type="caution">
    <text evidence="2">The sequence shown here is derived from an EMBL/GenBank/DDBJ whole genome shotgun (WGS) entry which is preliminary data.</text>
</comment>
<gene>
    <name evidence="2" type="ORF">BGW38_000378</name>
</gene>
<name>A0A9P6KJA2_9FUNG</name>
<feature type="compositionally biased region" description="Acidic residues" evidence="1">
    <location>
        <begin position="97"/>
        <end position="106"/>
    </location>
</feature>
<organism evidence="2 3">
    <name type="scientific">Lunasporangiospora selenospora</name>
    <dbReference type="NCBI Taxonomy" id="979761"/>
    <lineage>
        <taxon>Eukaryota</taxon>
        <taxon>Fungi</taxon>
        <taxon>Fungi incertae sedis</taxon>
        <taxon>Mucoromycota</taxon>
        <taxon>Mortierellomycotina</taxon>
        <taxon>Mortierellomycetes</taxon>
        <taxon>Mortierellales</taxon>
        <taxon>Mortierellaceae</taxon>
        <taxon>Lunasporangiospora</taxon>
    </lineage>
</organism>
<evidence type="ECO:0000256" key="1">
    <source>
        <dbReference type="SAM" id="MobiDB-lite"/>
    </source>
</evidence>
<dbReference type="AlphaFoldDB" id="A0A9P6KJA2"/>
<dbReference type="Proteomes" id="UP000780801">
    <property type="component" value="Unassembled WGS sequence"/>
</dbReference>
<sequence>MRVQIEHDRPGDSPSPSASNSAQRLQIQNLPQAVEVRSRTPSPVPYRLLSPPPPQSVQPIQPSKVPVLQFADLPAPSTLLEHLDETFFKPISNDFDSGSDSDEESLDLTSLQPTPKSSPGPTLMPAVPVVQPQASFRRSTPHLPSPEPVIPTSTSSPPLLPALDPSRTTESPTLPSPLSPPPTVPIGYPPLPPSILYSDDLMTVSSLHLTIHSFYFPLNTPLTIPLLSITNLETHAPSAENGSSAAGAWSKYKSWGRVALSDIWWARDPKPGDPQESQDNRSSRGSTGDSAKEPVMYIVVRVEGEWLRKGFGIQSEPGVTILKEAWATVRESRLGHCTLRPTDGLAVASSSVRADAAEIAVHVEAEAAVSGVWSHLLS</sequence>
<keyword evidence="3" id="KW-1185">Reference proteome</keyword>
<protein>
    <submittedName>
        <fullName evidence="2">Uncharacterized protein</fullName>
    </submittedName>
</protein>
<dbReference type="OrthoDB" id="2321699at2759"/>
<dbReference type="EMBL" id="JAABOA010000011">
    <property type="protein sequence ID" value="KAF9586645.1"/>
    <property type="molecule type" value="Genomic_DNA"/>
</dbReference>
<feature type="compositionally biased region" description="Polar residues" evidence="1">
    <location>
        <begin position="14"/>
        <end position="31"/>
    </location>
</feature>
<feature type="region of interest" description="Disordered" evidence="1">
    <location>
        <begin position="266"/>
        <end position="290"/>
    </location>
</feature>
<accession>A0A9P6KJA2</accession>
<proteinExistence type="predicted"/>
<feature type="compositionally biased region" description="Basic and acidic residues" evidence="1">
    <location>
        <begin position="266"/>
        <end position="282"/>
    </location>
</feature>
<feature type="compositionally biased region" description="Basic and acidic residues" evidence="1">
    <location>
        <begin position="1"/>
        <end position="11"/>
    </location>
</feature>
<feature type="region of interest" description="Disordered" evidence="1">
    <location>
        <begin position="94"/>
        <end position="186"/>
    </location>
</feature>